<gene>
    <name evidence="1" type="ORF">rCG_44546</name>
</gene>
<evidence type="ECO:0000313" key="2">
    <source>
        <dbReference type="Proteomes" id="UP000234681"/>
    </source>
</evidence>
<protein>
    <submittedName>
        <fullName evidence="1">RCG44546</fullName>
    </submittedName>
</protein>
<dbReference type="AlphaFoldDB" id="A6I4Y4"/>
<organism evidence="1 2">
    <name type="scientific">Rattus norvegicus</name>
    <name type="common">Rat</name>
    <dbReference type="NCBI Taxonomy" id="10116"/>
    <lineage>
        <taxon>Eukaryota</taxon>
        <taxon>Metazoa</taxon>
        <taxon>Chordata</taxon>
        <taxon>Craniata</taxon>
        <taxon>Vertebrata</taxon>
        <taxon>Euteleostomi</taxon>
        <taxon>Mammalia</taxon>
        <taxon>Eutheria</taxon>
        <taxon>Euarchontoglires</taxon>
        <taxon>Glires</taxon>
        <taxon>Rodentia</taxon>
        <taxon>Myomorpha</taxon>
        <taxon>Muroidea</taxon>
        <taxon>Muridae</taxon>
        <taxon>Murinae</taxon>
        <taxon>Rattus</taxon>
    </lineage>
</organism>
<name>A6I4Y4_RAT</name>
<accession>A6I4Y4</accession>
<evidence type="ECO:0000313" key="1">
    <source>
        <dbReference type="EMBL" id="EDM10092.1"/>
    </source>
</evidence>
<dbReference type="Proteomes" id="UP000234681">
    <property type="component" value="Chromosome 2"/>
</dbReference>
<reference evidence="2" key="1">
    <citation type="submission" date="2005-09" db="EMBL/GenBank/DDBJ databases">
        <authorList>
            <person name="Mural R.J."/>
            <person name="Li P.W."/>
            <person name="Adams M.D."/>
            <person name="Amanatides P.G."/>
            <person name="Baden-Tillson H."/>
            <person name="Barnstead M."/>
            <person name="Chin S.H."/>
            <person name="Dew I."/>
            <person name="Evans C.A."/>
            <person name="Ferriera S."/>
            <person name="Flanigan M."/>
            <person name="Fosler C."/>
            <person name="Glodek A."/>
            <person name="Gu Z."/>
            <person name="Holt R.A."/>
            <person name="Jennings D."/>
            <person name="Kraft C.L."/>
            <person name="Lu F."/>
            <person name="Nguyen T."/>
            <person name="Nusskern D.R."/>
            <person name="Pfannkoch C.M."/>
            <person name="Sitter C."/>
            <person name="Sutton G.G."/>
            <person name="Venter J.C."/>
            <person name="Wang Z."/>
            <person name="Woodage T."/>
            <person name="Zheng X.H."/>
            <person name="Zhong F."/>
        </authorList>
    </citation>
    <scope>NUCLEOTIDE SEQUENCE [LARGE SCALE GENOMIC DNA]</scope>
    <source>
        <strain>BN</strain>
        <strain evidence="2">Sprague-Dawley</strain>
    </source>
</reference>
<proteinExistence type="predicted"/>
<sequence length="55" mass="6454">MYKANICYKGSYSMSRCIITAKQIPDFKGLVPIFFKKKKKKKKNGNDLNFYIKLT</sequence>
<dbReference type="EMBL" id="CH473955">
    <property type="protein sequence ID" value="EDM10092.1"/>
    <property type="molecule type" value="Genomic_DNA"/>
</dbReference>